<feature type="compositionally biased region" description="Basic residues" evidence="1">
    <location>
        <begin position="178"/>
        <end position="191"/>
    </location>
</feature>
<protein>
    <submittedName>
        <fullName evidence="2">Uncharacterized protein</fullName>
    </submittedName>
</protein>
<comment type="caution">
    <text evidence="2">The sequence shown here is derived from an EMBL/GenBank/DDBJ whole genome shotgun (WGS) entry which is preliminary data.</text>
</comment>
<sequence>GGGASGQFGDGFLHFLRELPDEVPRASVAASPARLAPEEGHQPRIAALLRCGLDVAGVQGYGTVAEAPGQRVEGASHVVRKAAGQPTGVVPAEDGGPAEIGPQHGLLVRLRSQALVRREERCSQRRAGRAQGHHAKDSPAVDDPSRRHDRDRDGFADGACQSQRPNCADVTCATGGKRQNRQHRSAWRKTRSAQSEATVNRPSCGPSRDALQLDFRKFCQGSG</sequence>
<feature type="non-terminal residue" evidence="2">
    <location>
        <position position="1"/>
    </location>
</feature>
<dbReference type="AlphaFoldDB" id="A0A8H7ZK96"/>
<feature type="compositionally biased region" description="Basic residues" evidence="1">
    <location>
        <begin position="124"/>
        <end position="133"/>
    </location>
</feature>
<feature type="region of interest" description="Disordered" evidence="1">
    <location>
        <begin position="85"/>
        <end position="105"/>
    </location>
</feature>
<feature type="region of interest" description="Disordered" evidence="1">
    <location>
        <begin position="118"/>
        <end position="208"/>
    </location>
</feature>
<accession>A0A8H7ZK96</accession>
<gene>
    <name evidence="2" type="ORF">BJ554DRAFT_5238</name>
</gene>
<proteinExistence type="predicted"/>
<dbReference type="Proteomes" id="UP000673691">
    <property type="component" value="Unassembled WGS sequence"/>
</dbReference>
<dbReference type="EMBL" id="JAEFCI010013493">
    <property type="protein sequence ID" value="KAG5455365.1"/>
    <property type="molecule type" value="Genomic_DNA"/>
</dbReference>
<keyword evidence="3" id="KW-1185">Reference proteome</keyword>
<evidence type="ECO:0000313" key="2">
    <source>
        <dbReference type="EMBL" id="KAG5455365.1"/>
    </source>
</evidence>
<evidence type="ECO:0000313" key="3">
    <source>
        <dbReference type="Proteomes" id="UP000673691"/>
    </source>
</evidence>
<reference evidence="2 3" key="1">
    <citation type="journal article" name="Sci. Rep.">
        <title>Genome-scale phylogenetic analyses confirm Olpidium as the closest living zoosporic fungus to the non-flagellated, terrestrial fungi.</title>
        <authorList>
            <person name="Chang Y."/>
            <person name="Rochon D."/>
            <person name="Sekimoto S."/>
            <person name="Wang Y."/>
            <person name="Chovatia M."/>
            <person name="Sandor L."/>
            <person name="Salamov A."/>
            <person name="Grigoriev I.V."/>
            <person name="Stajich J.E."/>
            <person name="Spatafora J.W."/>
        </authorList>
    </citation>
    <scope>NUCLEOTIDE SEQUENCE [LARGE SCALE GENOMIC DNA]</scope>
    <source>
        <strain evidence="2">S191</strain>
    </source>
</reference>
<organism evidence="2 3">
    <name type="scientific">Olpidium bornovanus</name>
    <dbReference type="NCBI Taxonomy" id="278681"/>
    <lineage>
        <taxon>Eukaryota</taxon>
        <taxon>Fungi</taxon>
        <taxon>Fungi incertae sedis</taxon>
        <taxon>Olpidiomycota</taxon>
        <taxon>Olpidiomycotina</taxon>
        <taxon>Olpidiomycetes</taxon>
        <taxon>Olpidiales</taxon>
        <taxon>Olpidiaceae</taxon>
        <taxon>Olpidium</taxon>
    </lineage>
</organism>
<feature type="compositionally biased region" description="Basic and acidic residues" evidence="1">
    <location>
        <begin position="134"/>
        <end position="155"/>
    </location>
</feature>
<feature type="compositionally biased region" description="Polar residues" evidence="1">
    <location>
        <begin position="192"/>
        <end position="201"/>
    </location>
</feature>
<name>A0A8H7ZK96_9FUNG</name>
<evidence type="ECO:0000256" key="1">
    <source>
        <dbReference type="SAM" id="MobiDB-lite"/>
    </source>
</evidence>